<evidence type="ECO:0000256" key="1">
    <source>
        <dbReference type="SAM" id="Phobius"/>
    </source>
</evidence>
<evidence type="ECO:0000313" key="3">
    <source>
        <dbReference type="Proteomes" id="UP000679220"/>
    </source>
</evidence>
<feature type="transmembrane region" description="Helical" evidence="1">
    <location>
        <begin position="97"/>
        <end position="118"/>
    </location>
</feature>
<feature type="transmembrane region" description="Helical" evidence="1">
    <location>
        <begin position="40"/>
        <end position="60"/>
    </location>
</feature>
<evidence type="ECO:0000313" key="2">
    <source>
        <dbReference type="EMBL" id="MBR8534453.1"/>
    </source>
</evidence>
<keyword evidence="3" id="KW-1185">Reference proteome</keyword>
<dbReference type="RefSeq" id="WP_212188356.1">
    <property type="nucleotide sequence ID" value="NZ_JAGTAR010000002.1"/>
</dbReference>
<gene>
    <name evidence="2" type="ORF">KDU71_02695</name>
</gene>
<sequence>MNNPFSLNTFQLYAMVGLRVLTGWYFLYEGIIKLIHPGWSAFGFLMSTEGVFSGFFHSLAGNSTSLDVTNFLNVWGLIAIGVGLITGTLARIASLAGALLVFLYYLAHPPTIAAQLMPGSEQALWVDKNLIFTLLLLVLYAIPTSQVIGLDRLIFNKSNTHGR</sequence>
<dbReference type="Proteomes" id="UP000679220">
    <property type="component" value="Unassembled WGS sequence"/>
</dbReference>
<organism evidence="2 3">
    <name type="scientific">Carboxylicivirga sediminis</name>
    <dbReference type="NCBI Taxonomy" id="2006564"/>
    <lineage>
        <taxon>Bacteria</taxon>
        <taxon>Pseudomonadati</taxon>
        <taxon>Bacteroidota</taxon>
        <taxon>Bacteroidia</taxon>
        <taxon>Marinilabiliales</taxon>
        <taxon>Marinilabiliaceae</taxon>
        <taxon>Carboxylicivirga</taxon>
    </lineage>
</organism>
<dbReference type="GO" id="GO:0016020">
    <property type="term" value="C:membrane"/>
    <property type="evidence" value="ECO:0007669"/>
    <property type="project" value="UniProtKB-SubCell"/>
</dbReference>
<dbReference type="AlphaFoldDB" id="A0A941EZX1"/>
<keyword evidence="1" id="KW-0812">Transmembrane</keyword>
<reference evidence="2" key="2">
    <citation type="submission" date="2021-04" db="EMBL/GenBank/DDBJ databases">
        <authorList>
            <person name="Zhang T."/>
            <person name="Zhang Y."/>
            <person name="Lu D."/>
            <person name="Zuo D."/>
            <person name="Du Z."/>
        </authorList>
    </citation>
    <scope>NUCLEOTIDE SEQUENCE</scope>
    <source>
        <strain evidence="2">JR1</strain>
    </source>
</reference>
<feature type="transmembrane region" description="Helical" evidence="1">
    <location>
        <begin position="72"/>
        <end position="90"/>
    </location>
</feature>
<dbReference type="EMBL" id="JAGTAR010000002">
    <property type="protein sequence ID" value="MBR8534453.1"/>
    <property type="molecule type" value="Genomic_DNA"/>
</dbReference>
<accession>A0A941EZX1</accession>
<protein>
    <submittedName>
        <fullName evidence="2">DoxX family membrane protein</fullName>
    </submittedName>
</protein>
<feature type="transmembrane region" description="Helical" evidence="1">
    <location>
        <begin position="12"/>
        <end position="28"/>
    </location>
</feature>
<keyword evidence="1" id="KW-0472">Membrane</keyword>
<comment type="caution">
    <text evidence="2">The sequence shown here is derived from an EMBL/GenBank/DDBJ whole genome shotgun (WGS) entry which is preliminary data.</text>
</comment>
<feature type="transmembrane region" description="Helical" evidence="1">
    <location>
        <begin position="130"/>
        <end position="150"/>
    </location>
</feature>
<keyword evidence="1" id="KW-1133">Transmembrane helix</keyword>
<proteinExistence type="predicted"/>
<name>A0A941EZX1_9BACT</name>
<reference evidence="2" key="1">
    <citation type="journal article" date="2018" name="Int. J. Syst. Evol. Microbiol.">
        <title>Carboxylicivirga sediminis sp. nov., isolated from coastal sediment.</title>
        <authorList>
            <person name="Wang F.Q."/>
            <person name="Ren L.H."/>
            <person name="Zou R.J."/>
            <person name="Sun Y.Z."/>
            <person name="Liu X.J."/>
            <person name="Jiang F."/>
            <person name="Liu L.J."/>
        </authorList>
    </citation>
    <scope>NUCLEOTIDE SEQUENCE</scope>
    <source>
        <strain evidence="2">JR1</strain>
    </source>
</reference>